<gene>
    <name evidence="8" type="ORF">CAMP_LOCUS5670</name>
</gene>
<name>A0A9P1MY09_9PELO</name>
<evidence type="ECO:0000256" key="5">
    <source>
        <dbReference type="ARBA" id="ARBA00023136"/>
    </source>
</evidence>
<evidence type="ECO:0000313" key="9">
    <source>
        <dbReference type="Proteomes" id="UP001152747"/>
    </source>
</evidence>
<reference evidence="8" key="1">
    <citation type="submission" date="2022-11" db="EMBL/GenBank/DDBJ databases">
        <authorList>
            <person name="Kikuchi T."/>
        </authorList>
    </citation>
    <scope>NUCLEOTIDE SEQUENCE</scope>
    <source>
        <strain evidence="8">PS1010</strain>
    </source>
</reference>
<dbReference type="InterPro" id="IPR004151">
    <property type="entry name" value="7TM_GPCR_serpentine_rcpt_Sre"/>
</dbReference>
<keyword evidence="5 6" id="KW-0472">Membrane</keyword>
<comment type="subcellular location">
    <subcellularLocation>
        <location evidence="1">Membrane</location>
        <topology evidence="1">Multi-pass membrane protein</topology>
    </subcellularLocation>
</comment>
<protein>
    <submittedName>
        <fullName evidence="8">Uncharacterized protein</fullName>
    </submittedName>
</protein>
<evidence type="ECO:0000256" key="3">
    <source>
        <dbReference type="ARBA" id="ARBA00022692"/>
    </source>
</evidence>
<dbReference type="PANTHER" id="PTHR47757">
    <property type="entry name" value="SERPENTINE RECEPTOR, CLASS E (EPSILON)-RELATED"/>
    <property type="match status" value="1"/>
</dbReference>
<evidence type="ECO:0000256" key="7">
    <source>
        <dbReference type="SAM" id="SignalP"/>
    </source>
</evidence>
<evidence type="ECO:0000256" key="1">
    <source>
        <dbReference type="ARBA" id="ARBA00004141"/>
    </source>
</evidence>
<sequence>MTFMLCCFWAQWIEAAAAKIIMMPYQYGVLLVGESNKSHTSWWTSDPLEMVKITNFQEILPLFIASLLNWHYAFSMLLGVATTGIERIFATYYIHDYESTSRKHIPIFLVIFTHLITVPCAYFMTYNKIPYVVGYGMVIVLMAFVFVAKRCSSDKDCDSSKKEVCATSNDFGKEIRTCEQTCQQDSDCPYSYWCRKSSPYNLCELHL</sequence>
<keyword evidence="3 6" id="KW-0812">Transmembrane</keyword>
<comment type="caution">
    <text evidence="8">The sequence shown here is derived from an EMBL/GenBank/DDBJ whole genome shotgun (WGS) entry which is preliminary data.</text>
</comment>
<dbReference type="PANTHER" id="PTHR47757:SF1">
    <property type="entry name" value="SERPENTINE RECEPTOR, CLASS E (EPSILON)"/>
    <property type="match status" value="1"/>
</dbReference>
<keyword evidence="7" id="KW-0732">Signal</keyword>
<accession>A0A9P1MY09</accession>
<feature type="transmembrane region" description="Helical" evidence="6">
    <location>
        <begin position="70"/>
        <end position="93"/>
    </location>
</feature>
<evidence type="ECO:0000256" key="2">
    <source>
        <dbReference type="ARBA" id="ARBA00006803"/>
    </source>
</evidence>
<dbReference type="Proteomes" id="UP001152747">
    <property type="component" value="Unassembled WGS sequence"/>
</dbReference>
<dbReference type="Pfam" id="PF03125">
    <property type="entry name" value="Sre"/>
    <property type="match status" value="1"/>
</dbReference>
<dbReference type="GO" id="GO:0016020">
    <property type="term" value="C:membrane"/>
    <property type="evidence" value="ECO:0007669"/>
    <property type="project" value="UniProtKB-SubCell"/>
</dbReference>
<organism evidence="8 9">
    <name type="scientific">Caenorhabditis angaria</name>
    <dbReference type="NCBI Taxonomy" id="860376"/>
    <lineage>
        <taxon>Eukaryota</taxon>
        <taxon>Metazoa</taxon>
        <taxon>Ecdysozoa</taxon>
        <taxon>Nematoda</taxon>
        <taxon>Chromadorea</taxon>
        <taxon>Rhabditida</taxon>
        <taxon>Rhabditina</taxon>
        <taxon>Rhabditomorpha</taxon>
        <taxon>Rhabditoidea</taxon>
        <taxon>Rhabditidae</taxon>
        <taxon>Peloderinae</taxon>
        <taxon>Caenorhabditis</taxon>
    </lineage>
</organism>
<feature type="transmembrane region" description="Helical" evidence="6">
    <location>
        <begin position="105"/>
        <end position="125"/>
    </location>
</feature>
<evidence type="ECO:0000256" key="6">
    <source>
        <dbReference type="SAM" id="Phobius"/>
    </source>
</evidence>
<feature type="transmembrane region" description="Helical" evidence="6">
    <location>
        <begin position="131"/>
        <end position="148"/>
    </location>
</feature>
<dbReference type="EMBL" id="CANHGI010000002">
    <property type="protein sequence ID" value="CAI5443033.1"/>
    <property type="molecule type" value="Genomic_DNA"/>
</dbReference>
<evidence type="ECO:0000313" key="8">
    <source>
        <dbReference type="EMBL" id="CAI5443033.1"/>
    </source>
</evidence>
<dbReference type="AlphaFoldDB" id="A0A9P1MY09"/>
<feature type="chain" id="PRO_5040168230" evidence="7">
    <location>
        <begin position="19"/>
        <end position="207"/>
    </location>
</feature>
<evidence type="ECO:0000256" key="4">
    <source>
        <dbReference type="ARBA" id="ARBA00022989"/>
    </source>
</evidence>
<proteinExistence type="inferred from homology"/>
<feature type="signal peptide" evidence="7">
    <location>
        <begin position="1"/>
        <end position="18"/>
    </location>
</feature>
<comment type="similarity">
    <text evidence="2">Belongs to the nematode receptor-like protein sre family.</text>
</comment>
<dbReference type="GO" id="GO:0007606">
    <property type="term" value="P:sensory perception of chemical stimulus"/>
    <property type="evidence" value="ECO:0007669"/>
    <property type="project" value="InterPro"/>
</dbReference>
<dbReference type="InterPro" id="IPR053365">
    <property type="entry name" value="Nematode_rcpt-like"/>
</dbReference>
<keyword evidence="4 6" id="KW-1133">Transmembrane helix</keyword>
<keyword evidence="9" id="KW-1185">Reference proteome</keyword>